<organism evidence="2 3">
    <name type="scientific">Bombardia bombarda</name>
    <dbReference type="NCBI Taxonomy" id="252184"/>
    <lineage>
        <taxon>Eukaryota</taxon>
        <taxon>Fungi</taxon>
        <taxon>Dikarya</taxon>
        <taxon>Ascomycota</taxon>
        <taxon>Pezizomycotina</taxon>
        <taxon>Sordariomycetes</taxon>
        <taxon>Sordariomycetidae</taxon>
        <taxon>Sordariales</taxon>
        <taxon>Lasiosphaeriaceae</taxon>
        <taxon>Bombardia</taxon>
    </lineage>
</organism>
<evidence type="ECO:0000256" key="1">
    <source>
        <dbReference type="SAM" id="MobiDB-lite"/>
    </source>
</evidence>
<dbReference type="AlphaFoldDB" id="A0AA39XA85"/>
<feature type="region of interest" description="Disordered" evidence="1">
    <location>
        <begin position="177"/>
        <end position="204"/>
    </location>
</feature>
<evidence type="ECO:0000313" key="3">
    <source>
        <dbReference type="Proteomes" id="UP001174934"/>
    </source>
</evidence>
<accession>A0AA39XA85</accession>
<proteinExistence type="predicted"/>
<name>A0AA39XA85_9PEZI</name>
<feature type="region of interest" description="Disordered" evidence="1">
    <location>
        <begin position="316"/>
        <end position="335"/>
    </location>
</feature>
<dbReference type="EMBL" id="JAULSR010000002">
    <property type="protein sequence ID" value="KAK0630208.1"/>
    <property type="molecule type" value="Genomic_DNA"/>
</dbReference>
<feature type="region of interest" description="Disordered" evidence="1">
    <location>
        <begin position="246"/>
        <end position="304"/>
    </location>
</feature>
<protein>
    <submittedName>
        <fullName evidence="2">Uncharacterized protein</fullName>
    </submittedName>
</protein>
<dbReference type="Proteomes" id="UP001174934">
    <property type="component" value="Unassembled WGS sequence"/>
</dbReference>
<keyword evidence="3" id="KW-1185">Reference proteome</keyword>
<sequence>MPVPPRYNLSNYVNATAPAFHGIAARPGCLFGAANLPRQENLGHRNLSSTGKPAEPKTHSTVHKPAPAICTPTPTQLLSHACQKRRFNPEWVERFKNGKYTCDVVLRGQVVRHTKGYDNMQAAKMAVAKKALPLVEASPIPPKGSANTTAQNVDIKLEESDSSGQAIHRLGQLTGMSGQSFRESGQGVRVSGSRDLVNSGPRRSDLTPAEYNLLEQVRKVMGTAMPDHLPDNPILSRAFLQGMALGSHVERSRQRTSRSRSPSAHPRVSGGYRMRSPLRGRIRTTPPPHYEHYPGRPHSDHYRPEDILGRDRQIAQAPGSEQWSHDGFARLYPQT</sequence>
<feature type="region of interest" description="Disordered" evidence="1">
    <location>
        <begin position="41"/>
        <end position="68"/>
    </location>
</feature>
<evidence type="ECO:0000313" key="2">
    <source>
        <dbReference type="EMBL" id="KAK0630208.1"/>
    </source>
</evidence>
<feature type="compositionally biased region" description="Basic and acidic residues" evidence="1">
    <location>
        <begin position="289"/>
        <end position="304"/>
    </location>
</feature>
<comment type="caution">
    <text evidence="2">The sequence shown here is derived from an EMBL/GenBank/DDBJ whole genome shotgun (WGS) entry which is preliminary data.</text>
</comment>
<reference evidence="2" key="1">
    <citation type="submission" date="2023-06" db="EMBL/GenBank/DDBJ databases">
        <title>Genome-scale phylogeny and comparative genomics of the fungal order Sordariales.</title>
        <authorList>
            <consortium name="Lawrence Berkeley National Laboratory"/>
            <person name="Hensen N."/>
            <person name="Bonometti L."/>
            <person name="Westerberg I."/>
            <person name="Brannstrom I.O."/>
            <person name="Guillou S."/>
            <person name="Cros-Aarteil S."/>
            <person name="Calhoun S."/>
            <person name="Haridas S."/>
            <person name="Kuo A."/>
            <person name="Mondo S."/>
            <person name="Pangilinan J."/>
            <person name="Riley R."/>
            <person name="LaButti K."/>
            <person name="Andreopoulos B."/>
            <person name="Lipzen A."/>
            <person name="Chen C."/>
            <person name="Yanf M."/>
            <person name="Daum C."/>
            <person name="Ng V."/>
            <person name="Clum A."/>
            <person name="Steindorff A."/>
            <person name="Ohm R."/>
            <person name="Martin F."/>
            <person name="Silar P."/>
            <person name="Natvig D."/>
            <person name="Lalanne C."/>
            <person name="Gautier V."/>
            <person name="Ament-velasquez S.L."/>
            <person name="Kruys A."/>
            <person name="Hutchinson M.I."/>
            <person name="Powell A.J."/>
            <person name="Barry K."/>
            <person name="Miller A.N."/>
            <person name="Grigoriev I.V."/>
            <person name="Debuchy R."/>
            <person name="Gladieux P."/>
            <person name="Thoren M.H."/>
            <person name="Johannesson H."/>
        </authorList>
    </citation>
    <scope>NUCLEOTIDE SEQUENCE</scope>
    <source>
        <strain evidence="2">SMH3391-2</strain>
    </source>
</reference>
<gene>
    <name evidence="2" type="ORF">B0T17DRAFT_598455</name>
</gene>